<feature type="domain" description="Receptor L-domain" evidence="1">
    <location>
        <begin position="378"/>
        <end position="479"/>
    </location>
</feature>
<dbReference type="EMBL" id="GL379802">
    <property type="protein sequence ID" value="EGT37476.1"/>
    <property type="molecule type" value="Genomic_DNA"/>
</dbReference>
<sequence>MNTPECKSPENNCTILTNGFKIDGSIGTNISYYQDIQKIKGEINISDSDIQNFTFLKSLESISFSNKRDNEKVVINIRNNSKFNRLGFPKLKELKNTAEGYSIANLENNHPDFCLTLQEMIFFLQNQISFVNLHAKYCEGDYGKIEICHFQNLANLPENCTYIMGDLKIESGDEKYVKKLKNLEYLFGSLIIRKTEFKELKFLGKLKYIAVLEGCPAHKLNSTFLPLFKSCTFLDGGLNITSQSPLSDLSILSNIETIRGKIEISNQNFQNLSFLGNLKKISSEDWMEKGQLYINIRNNPEMRELGLEKLEELQPYRWITLNLESLHPDFCVTLQQMILMLAAPIYFEHFDAKFCDFNENDFSEKLCRFESWATLDSDCVYIYGHISVERGDEENAKKLGSVTHIFGSLSIKDTSLTYLSFLRNLEKMANLNESVPMIEVIDNKNLTEIGMSKLDTTIARGGLPKVVITSTADLFSNTYMCKEFESGTKTNVSYNGRDCDARSRRLGSVPRVSWLFLMSVLFFGFV</sequence>
<dbReference type="Pfam" id="PF01030">
    <property type="entry name" value="Recep_L_domain"/>
    <property type="match status" value="4"/>
</dbReference>
<dbReference type="SUPFAM" id="SSF52058">
    <property type="entry name" value="L domain-like"/>
    <property type="match status" value="4"/>
</dbReference>
<reference evidence="3" key="1">
    <citation type="submission" date="2011-07" db="EMBL/GenBank/DDBJ databases">
        <authorList>
            <consortium name="Caenorhabditis brenneri Sequencing and Analysis Consortium"/>
            <person name="Wilson R.K."/>
        </authorList>
    </citation>
    <scope>NUCLEOTIDE SEQUENCE [LARGE SCALE GENOMIC DNA]</scope>
    <source>
        <strain evidence="3">PB2801</strain>
    </source>
</reference>
<protein>
    <recommendedName>
        <fullName evidence="1">Receptor L-domain domain-containing protein</fullName>
    </recommendedName>
</protein>
<dbReference type="Gene3D" id="3.80.20.20">
    <property type="entry name" value="Receptor L-domain"/>
    <property type="match status" value="4"/>
</dbReference>
<dbReference type="Proteomes" id="UP000008068">
    <property type="component" value="Unassembled WGS sequence"/>
</dbReference>
<feature type="domain" description="Receptor L-domain" evidence="1">
    <location>
        <begin position="159"/>
        <end position="211"/>
    </location>
</feature>
<feature type="domain" description="Receptor L-domain" evidence="1">
    <location>
        <begin position="231"/>
        <end position="316"/>
    </location>
</feature>
<gene>
    <name evidence="2" type="ORF">CAEBREN_04165</name>
</gene>
<dbReference type="InterPro" id="IPR053079">
    <property type="entry name" value="SPS2_domain"/>
</dbReference>
<accession>G0MMC7</accession>
<dbReference type="PANTHER" id="PTHR21662">
    <property type="entry name" value="RECEPTOR PROTEIN-TYROSINE KINASE"/>
    <property type="match status" value="1"/>
</dbReference>
<organism evidence="3">
    <name type="scientific">Caenorhabditis brenneri</name>
    <name type="common">Nematode worm</name>
    <dbReference type="NCBI Taxonomy" id="135651"/>
    <lineage>
        <taxon>Eukaryota</taxon>
        <taxon>Metazoa</taxon>
        <taxon>Ecdysozoa</taxon>
        <taxon>Nematoda</taxon>
        <taxon>Chromadorea</taxon>
        <taxon>Rhabditida</taxon>
        <taxon>Rhabditina</taxon>
        <taxon>Rhabditomorpha</taxon>
        <taxon>Rhabditoidea</taxon>
        <taxon>Rhabditidae</taxon>
        <taxon>Peloderinae</taxon>
        <taxon>Caenorhabditis</taxon>
    </lineage>
</organism>
<dbReference type="HOGENOM" id="CLU_518005_0_0_1"/>
<evidence type="ECO:0000313" key="3">
    <source>
        <dbReference type="Proteomes" id="UP000008068"/>
    </source>
</evidence>
<keyword evidence="3" id="KW-1185">Reference proteome</keyword>
<name>G0MMC7_CAEBE</name>
<dbReference type="AlphaFoldDB" id="G0MMC7"/>
<feature type="domain" description="Receptor L-domain" evidence="1">
    <location>
        <begin position="12"/>
        <end position="120"/>
    </location>
</feature>
<dbReference type="InterPro" id="IPR000494">
    <property type="entry name" value="Rcpt_L-dom"/>
</dbReference>
<proteinExistence type="predicted"/>
<dbReference type="eggNOG" id="ENOG502TJE5">
    <property type="taxonomic scope" value="Eukaryota"/>
</dbReference>
<evidence type="ECO:0000313" key="2">
    <source>
        <dbReference type="EMBL" id="EGT37476.1"/>
    </source>
</evidence>
<dbReference type="OrthoDB" id="5869109at2759"/>
<dbReference type="InterPro" id="IPR036941">
    <property type="entry name" value="Rcpt_L-dom_sf"/>
</dbReference>
<dbReference type="PANTHER" id="PTHR21662:SF19">
    <property type="entry name" value="RECEPTOR L-DOMAIN DOMAIN-CONTAINING PROTEIN"/>
    <property type="match status" value="1"/>
</dbReference>
<dbReference type="InParanoid" id="G0MMC7"/>
<evidence type="ECO:0000259" key="1">
    <source>
        <dbReference type="Pfam" id="PF01030"/>
    </source>
</evidence>